<feature type="region of interest" description="Disordered" evidence="2">
    <location>
        <begin position="529"/>
        <end position="568"/>
    </location>
</feature>
<dbReference type="GO" id="GO:0005737">
    <property type="term" value="C:cytoplasm"/>
    <property type="evidence" value="ECO:0007669"/>
    <property type="project" value="TreeGrafter"/>
</dbReference>
<feature type="compositionally biased region" description="Basic and acidic residues" evidence="2">
    <location>
        <begin position="215"/>
        <end position="226"/>
    </location>
</feature>
<dbReference type="PANTHER" id="PTHR22997">
    <property type="entry name" value="PIH1 DOMAIN-CONTAINING PROTEIN 1"/>
    <property type="match status" value="1"/>
</dbReference>
<evidence type="ECO:0000313" key="4">
    <source>
        <dbReference type="EMBL" id="CDJ29930.1"/>
    </source>
</evidence>
<dbReference type="OrthoDB" id="5135119at2759"/>
<dbReference type="EMBL" id="HG682198">
    <property type="protein sequence ID" value="CDJ29930.1"/>
    <property type="molecule type" value="Genomic_DNA"/>
</dbReference>
<dbReference type="InterPro" id="IPR050734">
    <property type="entry name" value="PIH1/Kintoun_subfamily"/>
</dbReference>
<dbReference type="GeneID" id="25380050"/>
<dbReference type="PANTHER" id="PTHR22997:SF0">
    <property type="entry name" value="PIH1 DOMAIN-CONTAINING PROTEIN 1"/>
    <property type="match status" value="1"/>
</dbReference>
<reference evidence="4" key="2">
    <citation type="submission" date="2013-10" db="EMBL/GenBank/DDBJ databases">
        <authorList>
            <person name="Aslett M."/>
        </authorList>
    </citation>
    <scope>NUCLEOTIDE SEQUENCE [LARGE SCALE GENOMIC DNA]</scope>
    <source>
        <strain evidence="4">Houghton</strain>
    </source>
</reference>
<accession>U6JWT9</accession>
<sequence>MWESAISARDILLQAQGSSGAPAGTSGALGPHNMWGVGGEAGDALRIHQQQQLHAAAAASRLAFPHKEEGAGTAVWITPTPGHVIKARVKNGQKLFLNICSHPQIEPWHYKEVLSEEGQGPQGGLRIPMSIGPCVQTHDKEGAAALCCDVVFNKGKGYAQPGRLHPSVARKHQLDLQETVSYPKASYKGTLPPPRQRIRVTREAHIELLEGEAATEERTTSAKREAAIAPPPHPTGGGSSLAEYLVWEGVFATPADAGAYCLAFAEGLWPQQGRSIQAMAVSSQRDATATTQQDSPWIASWINSCSCNNCSSSCCSRDDSCSCERLIPVGAVETAALSCGVSSSNKRRGLKKAFLVTPEAAAASSTSSCKQQQAEACSGNADSLAWEFKCTYTLKISDLEVVVLPLRGALWGVERNTNGPLNGCSLAFPLRLQSRAAFALVRTYSCCERAKASLQQLQQQQWLPKGEAQLMPPEGGQPALKSKQSADAAFLLTICLYTDAAAEAALARICPAAAAAADAAAIEAVDGAAADADKEEMSTKLHVEIDDSSSSDDDCSSVILESRTEEGS</sequence>
<reference evidence="4" key="1">
    <citation type="submission" date="2013-10" db="EMBL/GenBank/DDBJ databases">
        <title>Genomic analysis of the causative agents of coccidiosis in chickens.</title>
        <authorList>
            <person name="Reid A.J."/>
            <person name="Blake D."/>
            <person name="Billington K."/>
            <person name="Browne H."/>
            <person name="Dunn M."/>
            <person name="Hung S."/>
            <person name="Kawahara F."/>
            <person name="Miranda-Saavedra D."/>
            <person name="Mourier T."/>
            <person name="Nagra H."/>
            <person name="Otto T.D."/>
            <person name="Rawlings N."/>
            <person name="Sanchez A."/>
            <person name="Sanders M."/>
            <person name="Subramaniam C."/>
            <person name="Tay Y."/>
            <person name="Dear P."/>
            <person name="Doerig C."/>
            <person name="Gruber A."/>
            <person name="Parkinson J."/>
            <person name="Shirley M."/>
            <person name="Wan K.L."/>
            <person name="Berriman M."/>
            <person name="Tomley F."/>
            <person name="Pain A."/>
        </authorList>
    </citation>
    <scope>NUCLEOTIDE SEQUENCE [LARGE SCALE GENOMIC DNA]</scope>
    <source>
        <strain evidence="4">Houghton</strain>
    </source>
</reference>
<organism evidence="4 5">
    <name type="scientific">Eimeria mitis</name>
    <dbReference type="NCBI Taxonomy" id="44415"/>
    <lineage>
        <taxon>Eukaryota</taxon>
        <taxon>Sar</taxon>
        <taxon>Alveolata</taxon>
        <taxon>Apicomplexa</taxon>
        <taxon>Conoidasida</taxon>
        <taxon>Coccidia</taxon>
        <taxon>Eucoccidiorida</taxon>
        <taxon>Eimeriorina</taxon>
        <taxon>Eimeriidae</taxon>
        <taxon>Eimeria</taxon>
    </lineage>
</organism>
<dbReference type="RefSeq" id="XP_013352499.1">
    <property type="nucleotide sequence ID" value="XM_013497045.1"/>
</dbReference>
<dbReference type="Proteomes" id="UP000030744">
    <property type="component" value="Unassembled WGS sequence"/>
</dbReference>
<dbReference type="InterPro" id="IPR012981">
    <property type="entry name" value="PIH1_N"/>
</dbReference>
<comment type="similarity">
    <text evidence="1">Belongs to the PIH1 family.</text>
</comment>
<evidence type="ECO:0000256" key="1">
    <source>
        <dbReference type="ARBA" id="ARBA00008511"/>
    </source>
</evidence>
<feature type="compositionally biased region" description="Acidic residues" evidence="2">
    <location>
        <begin position="546"/>
        <end position="555"/>
    </location>
</feature>
<dbReference type="VEuPathDB" id="ToxoDB:EMH_0053820"/>
<feature type="compositionally biased region" description="Basic and acidic residues" evidence="2">
    <location>
        <begin position="531"/>
        <end position="545"/>
    </location>
</feature>
<protein>
    <recommendedName>
        <fullName evidence="3">PIH1 N-terminal domain-containing protein</fullName>
    </recommendedName>
</protein>
<gene>
    <name evidence="4" type="ORF">EMH_0053820</name>
</gene>
<proteinExistence type="inferred from homology"/>
<keyword evidence="5" id="KW-1185">Reference proteome</keyword>
<feature type="domain" description="PIH1 N-terminal" evidence="3">
    <location>
        <begin position="66"/>
        <end position="153"/>
    </location>
</feature>
<evidence type="ECO:0000259" key="3">
    <source>
        <dbReference type="Pfam" id="PF08190"/>
    </source>
</evidence>
<dbReference type="AlphaFoldDB" id="U6JWT9"/>
<evidence type="ECO:0000256" key="2">
    <source>
        <dbReference type="SAM" id="MobiDB-lite"/>
    </source>
</evidence>
<dbReference type="Pfam" id="PF08190">
    <property type="entry name" value="PIH1"/>
    <property type="match status" value="1"/>
</dbReference>
<evidence type="ECO:0000313" key="5">
    <source>
        <dbReference type="Proteomes" id="UP000030744"/>
    </source>
</evidence>
<feature type="region of interest" description="Disordered" evidence="2">
    <location>
        <begin position="213"/>
        <end position="235"/>
    </location>
</feature>
<name>U6JWT9_9EIME</name>